<accession>A0A2L2SN22</accession>
<sequence length="15" mass="1538">MINIHPSAGTLSLAI</sequence>
<protein>
    <submittedName>
        <fullName evidence="1">Uncharacterized protein</fullName>
    </submittedName>
</protein>
<evidence type="ECO:0000313" key="2">
    <source>
        <dbReference type="Proteomes" id="UP000245910"/>
    </source>
</evidence>
<name>A0A2L2SN22_9HYPO</name>
<keyword evidence="2" id="KW-1185">Reference proteome</keyword>
<evidence type="ECO:0000313" key="1">
    <source>
        <dbReference type="EMBL" id="CEI38786.1"/>
    </source>
</evidence>
<dbReference type="Proteomes" id="UP000245910">
    <property type="component" value="Chromosome IIII"/>
</dbReference>
<dbReference type="EMBL" id="LN649232">
    <property type="protein sequence ID" value="CEI38786.1"/>
    <property type="molecule type" value="Genomic_DNA"/>
</dbReference>
<proteinExistence type="predicted"/>
<organism evidence="1 2">
    <name type="scientific">Fusarium venenatum</name>
    <dbReference type="NCBI Taxonomy" id="56646"/>
    <lineage>
        <taxon>Eukaryota</taxon>
        <taxon>Fungi</taxon>
        <taxon>Dikarya</taxon>
        <taxon>Ascomycota</taxon>
        <taxon>Pezizomycotina</taxon>
        <taxon>Sordariomycetes</taxon>
        <taxon>Hypocreomycetidae</taxon>
        <taxon>Hypocreales</taxon>
        <taxon>Nectriaceae</taxon>
        <taxon>Fusarium</taxon>
    </lineage>
</organism>
<reference evidence="2" key="1">
    <citation type="submission" date="2014-10" db="EMBL/GenBank/DDBJ databases">
        <authorList>
            <person name="King R."/>
        </authorList>
    </citation>
    <scope>NUCLEOTIDE SEQUENCE [LARGE SCALE GENOMIC DNA]</scope>
    <source>
        <strain evidence="2">A3/5</strain>
    </source>
</reference>